<reference evidence="3" key="3">
    <citation type="journal article" date="2016" name="Genome Announc.">
        <title>Revised genome sequence of the purple photosynthetic bacterium Blastochloris viridis.</title>
        <authorList>
            <person name="Liu L.N."/>
            <person name="Faulkner M."/>
            <person name="Liu X."/>
            <person name="Huang F."/>
            <person name="Darby A.C."/>
            <person name="Hall N."/>
        </authorList>
    </citation>
    <scope>NUCLEOTIDE SEQUENCE [LARGE SCALE GENOMIC DNA]</scope>
    <source>
        <strain evidence="3">ATCC 19567 / DSM 133 / F</strain>
    </source>
</reference>
<evidence type="ECO:0000313" key="3">
    <source>
        <dbReference type="Proteomes" id="UP000065734"/>
    </source>
</evidence>
<dbReference type="Proteomes" id="UP000065734">
    <property type="component" value="Chromosome I"/>
</dbReference>
<accession>A0A0H5BES2</accession>
<keyword evidence="3" id="KW-1185">Reference proteome</keyword>
<reference evidence="2" key="2">
    <citation type="submission" date="2015-11" db="EMBL/GenBank/DDBJ databases">
        <authorList>
            <person name="Zhang Y."/>
            <person name="Guo Z."/>
        </authorList>
    </citation>
    <scope>NUCLEOTIDE SEQUENCE</scope>
    <source>
        <strain evidence="2">1</strain>
    </source>
</reference>
<name>A0A0H5BES2_BLAVI</name>
<dbReference type="RefSeq" id="WP_145911962.1">
    <property type="nucleotide sequence ID" value="NZ_AP014854.2"/>
</dbReference>
<dbReference type="EMBL" id="AP014854">
    <property type="protein sequence ID" value="BAR99589.1"/>
    <property type="molecule type" value="Genomic_DNA"/>
</dbReference>
<dbReference type="STRING" id="1079.BVIR_2703"/>
<dbReference type="EMBL" id="LN907867">
    <property type="protein sequence ID" value="CUU43130.1"/>
    <property type="molecule type" value="Genomic_DNA"/>
</dbReference>
<reference evidence="1" key="1">
    <citation type="journal article" date="2015" name="Genome Announc.">
        <title>Complete Genome Sequence of the Bacteriochlorophyll b-Producing Photosynthetic Bacterium Blastochloris viridis.</title>
        <authorList>
            <person name="Tsukatani Y."/>
            <person name="Hirose Y."/>
            <person name="Harada J."/>
            <person name="Misawa N."/>
            <person name="Mori K."/>
            <person name="Inoue K."/>
            <person name="Tamiaki H."/>
        </authorList>
    </citation>
    <scope>NUCLEOTIDE SEQUENCE [LARGE SCALE GENOMIC DNA]</scope>
    <source>
        <strain evidence="1">DSM 133</strain>
    </source>
</reference>
<organism evidence="2 3">
    <name type="scientific">Blastochloris viridis</name>
    <name type="common">Rhodopseudomonas viridis</name>
    <dbReference type="NCBI Taxonomy" id="1079"/>
    <lineage>
        <taxon>Bacteria</taxon>
        <taxon>Pseudomonadati</taxon>
        <taxon>Pseudomonadota</taxon>
        <taxon>Alphaproteobacteria</taxon>
        <taxon>Hyphomicrobiales</taxon>
        <taxon>Blastochloridaceae</taxon>
        <taxon>Blastochloris</taxon>
    </lineage>
</organism>
<dbReference type="AlphaFoldDB" id="A0A0H5BES2"/>
<protein>
    <submittedName>
        <fullName evidence="2">Uncharacterized protein</fullName>
    </submittedName>
</protein>
<evidence type="ECO:0000313" key="2">
    <source>
        <dbReference type="EMBL" id="CUU43130.1"/>
    </source>
</evidence>
<gene>
    <name evidence="1" type="ORF">BV133_1996</name>
    <name evidence="2" type="ORF">BVIRIDIS_21470</name>
</gene>
<evidence type="ECO:0000313" key="1">
    <source>
        <dbReference type="EMBL" id="BAR99589.1"/>
    </source>
</evidence>
<proteinExistence type="predicted"/>
<dbReference type="KEGG" id="bvr:BVIR_2703"/>
<sequence length="101" mass="11234">MDDVSARDSDRAKELEAALDEFYRGDMAEVVNLTRGDLTFLIALHLNSSTLNAAMMNYINSIHQDGLSASVSKGREIQNRIKEQNAVLIEFLRKFTSKAAA</sequence>
<dbReference type="OrthoDB" id="9887767at2"/>